<dbReference type="PANTHER" id="PTHR42709:SF6">
    <property type="entry name" value="UNDECAPRENYL PHOSPHATE TRANSPORTER A"/>
    <property type="match status" value="1"/>
</dbReference>
<proteinExistence type="inferred from homology"/>
<dbReference type="EMBL" id="JYNL01000064">
    <property type="protein sequence ID" value="KMO70377.1"/>
    <property type="molecule type" value="Genomic_DNA"/>
</dbReference>
<dbReference type="AlphaFoldDB" id="A0A0J6VLF2"/>
<evidence type="ECO:0000256" key="3">
    <source>
        <dbReference type="ARBA" id="ARBA00022475"/>
    </source>
</evidence>
<evidence type="ECO:0000256" key="5">
    <source>
        <dbReference type="ARBA" id="ARBA00022989"/>
    </source>
</evidence>
<name>A0A0J6VLF2_9MYCO</name>
<comment type="subcellular location">
    <subcellularLocation>
        <location evidence="1">Cell membrane</location>
        <topology evidence="1">Multi-pass membrane protein</topology>
    </subcellularLocation>
</comment>
<dbReference type="STRING" id="37916.MCHLDSM_05265"/>
<dbReference type="Pfam" id="PF09335">
    <property type="entry name" value="VTT_dom"/>
    <property type="match status" value="1"/>
</dbReference>
<evidence type="ECO:0000256" key="4">
    <source>
        <dbReference type="ARBA" id="ARBA00022692"/>
    </source>
</evidence>
<evidence type="ECO:0000313" key="10">
    <source>
        <dbReference type="Proteomes" id="UP000036513"/>
    </source>
</evidence>
<dbReference type="InterPro" id="IPR051311">
    <property type="entry name" value="DedA_domain"/>
</dbReference>
<dbReference type="InterPro" id="IPR032816">
    <property type="entry name" value="VTT_dom"/>
</dbReference>
<feature type="transmembrane region" description="Helical" evidence="7">
    <location>
        <begin position="183"/>
        <end position="201"/>
    </location>
</feature>
<protein>
    <submittedName>
        <fullName evidence="9">Inner membrane protein YqjA</fullName>
    </submittedName>
</protein>
<feature type="transmembrane region" description="Helical" evidence="7">
    <location>
        <begin position="146"/>
        <end position="171"/>
    </location>
</feature>
<keyword evidence="5 7" id="KW-1133">Transmembrane helix</keyword>
<comment type="similarity">
    <text evidence="2">Belongs to the DedA family.</text>
</comment>
<keyword evidence="6 7" id="KW-0472">Membrane</keyword>
<keyword evidence="4 7" id="KW-0812">Transmembrane</keyword>
<dbReference type="PANTHER" id="PTHR42709">
    <property type="entry name" value="ALKALINE PHOSPHATASE LIKE PROTEIN"/>
    <property type="match status" value="1"/>
</dbReference>
<feature type="domain" description="VTT" evidence="8">
    <location>
        <begin position="41"/>
        <end position="168"/>
    </location>
</feature>
<evidence type="ECO:0000256" key="6">
    <source>
        <dbReference type="ARBA" id="ARBA00023136"/>
    </source>
</evidence>
<evidence type="ECO:0000256" key="2">
    <source>
        <dbReference type="ARBA" id="ARBA00010792"/>
    </source>
</evidence>
<comment type="caution">
    <text evidence="9">The sequence shown here is derived from an EMBL/GenBank/DDBJ whole genome shotgun (WGS) entry which is preliminary data.</text>
</comment>
<evidence type="ECO:0000259" key="8">
    <source>
        <dbReference type="Pfam" id="PF09335"/>
    </source>
</evidence>
<reference evidence="9 10" key="1">
    <citation type="journal article" date="2015" name="Genome Biol. Evol.">
        <title>Characterization of Three Mycobacterium spp. with Potential Use in Bioremediation by Genome Sequencing and Comparative Genomics.</title>
        <authorList>
            <person name="Das S."/>
            <person name="Pettersson B.M."/>
            <person name="Behra P.R."/>
            <person name="Ramesh M."/>
            <person name="Dasgupta S."/>
            <person name="Bhattacharya A."/>
            <person name="Kirsebom L.A."/>
        </authorList>
    </citation>
    <scope>NUCLEOTIDE SEQUENCE [LARGE SCALE GENOMIC DNA]</scope>
    <source>
        <strain evidence="9 10">DSM 43826</strain>
    </source>
</reference>
<dbReference type="RefSeq" id="WP_082169059.1">
    <property type="nucleotide sequence ID" value="NZ_JYNL01000064.1"/>
</dbReference>
<keyword evidence="10" id="KW-1185">Reference proteome</keyword>
<feature type="transmembrane region" description="Helical" evidence="7">
    <location>
        <begin position="64"/>
        <end position="87"/>
    </location>
</feature>
<dbReference type="GO" id="GO:0005886">
    <property type="term" value="C:plasma membrane"/>
    <property type="evidence" value="ECO:0007669"/>
    <property type="project" value="UniProtKB-SubCell"/>
</dbReference>
<evidence type="ECO:0000256" key="7">
    <source>
        <dbReference type="SAM" id="Phobius"/>
    </source>
</evidence>
<gene>
    <name evidence="9" type="primary">yqjA_2</name>
    <name evidence="9" type="ORF">MCHLDSM_05265</name>
</gene>
<evidence type="ECO:0000256" key="1">
    <source>
        <dbReference type="ARBA" id="ARBA00004651"/>
    </source>
</evidence>
<evidence type="ECO:0000313" key="9">
    <source>
        <dbReference type="EMBL" id="KMO70377.1"/>
    </source>
</evidence>
<dbReference type="Proteomes" id="UP000036513">
    <property type="component" value="Unassembled WGS sequence"/>
</dbReference>
<organism evidence="9 10">
    <name type="scientific">Mycolicibacterium chlorophenolicum</name>
    <dbReference type="NCBI Taxonomy" id="37916"/>
    <lineage>
        <taxon>Bacteria</taxon>
        <taxon>Bacillati</taxon>
        <taxon>Actinomycetota</taxon>
        <taxon>Actinomycetes</taxon>
        <taxon>Mycobacteriales</taxon>
        <taxon>Mycobacteriaceae</taxon>
        <taxon>Mycolicibacterium</taxon>
    </lineage>
</organism>
<sequence>MATHSAIELDGVAGWTVELMERWGGLGAGLAIAAENLFPPVPSEVILPMAGFAARLGDLSLAEAIIGATVGSLVGAWVLYGLGAWLGHDRMRGLALRVPLVAAEDIDKTTAWFARHGTKAVFFGRMVPLFRSFISVPAGTERMNPAVFTVLTLLGSLVWNTALISAGYALGANWHAIDPYTATLQYVVLAGVVIWALRFVITRRRRRRSAEADLERREAEDLLAGGLRADDDDPGPRRRVQ</sequence>
<keyword evidence="3" id="KW-1003">Cell membrane</keyword>
<accession>A0A0J6VLF2</accession>